<dbReference type="Proteomes" id="UP001374535">
    <property type="component" value="Chromosome 2"/>
</dbReference>
<accession>A0AAQ3S8P8</accession>
<evidence type="ECO:0000256" key="1">
    <source>
        <dbReference type="SAM" id="SignalP"/>
    </source>
</evidence>
<dbReference type="AlphaFoldDB" id="A0AAQ3S8P8"/>
<dbReference type="EMBL" id="CP144699">
    <property type="protein sequence ID" value="WVZ19759.1"/>
    <property type="molecule type" value="Genomic_DNA"/>
</dbReference>
<keyword evidence="3" id="KW-1185">Reference proteome</keyword>
<gene>
    <name evidence="2" type="ORF">V8G54_007081</name>
</gene>
<organism evidence="2 3">
    <name type="scientific">Vigna mungo</name>
    <name type="common">Black gram</name>
    <name type="synonym">Phaseolus mungo</name>
    <dbReference type="NCBI Taxonomy" id="3915"/>
    <lineage>
        <taxon>Eukaryota</taxon>
        <taxon>Viridiplantae</taxon>
        <taxon>Streptophyta</taxon>
        <taxon>Embryophyta</taxon>
        <taxon>Tracheophyta</taxon>
        <taxon>Spermatophyta</taxon>
        <taxon>Magnoliopsida</taxon>
        <taxon>eudicotyledons</taxon>
        <taxon>Gunneridae</taxon>
        <taxon>Pentapetalae</taxon>
        <taxon>rosids</taxon>
        <taxon>fabids</taxon>
        <taxon>Fabales</taxon>
        <taxon>Fabaceae</taxon>
        <taxon>Papilionoideae</taxon>
        <taxon>50 kb inversion clade</taxon>
        <taxon>NPAAA clade</taxon>
        <taxon>indigoferoid/millettioid clade</taxon>
        <taxon>Phaseoleae</taxon>
        <taxon>Vigna</taxon>
    </lineage>
</organism>
<proteinExistence type="predicted"/>
<evidence type="ECO:0000313" key="2">
    <source>
        <dbReference type="EMBL" id="WVZ19759.1"/>
    </source>
</evidence>
<protein>
    <recommendedName>
        <fullName evidence="4">Secreted protein</fullName>
    </recommendedName>
</protein>
<keyword evidence="1" id="KW-0732">Signal</keyword>
<name>A0AAQ3S8P8_VIGMU</name>
<feature type="signal peptide" evidence="1">
    <location>
        <begin position="1"/>
        <end position="19"/>
    </location>
</feature>
<reference evidence="2 3" key="1">
    <citation type="journal article" date="2023" name="Life. Sci Alliance">
        <title>Evolutionary insights into 3D genome organization and epigenetic landscape of Vigna mungo.</title>
        <authorList>
            <person name="Junaid A."/>
            <person name="Singh B."/>
            <person name="Bhatia S."/>
        </authorList>
    </citation>
    <scope>NUCLEOTIDE SEQUENCE [LARGE SCALE GENOMIC DNA]</scope>
    <source>
        <strain evidence="2">Urdbean</strain>
    </source>
</reference>
<sequence length="123" mass="13933">MQTSHLALMFLTLSPAVQFFSITSSRAGRSILLLELRPRRHPLRDHVQPSTVPTTPSIVYLIRRVSPFHPLSLLDATDAAARLPLSSPLGLTSMLRLITLPHTIHSWTRRWRPFTGLVVPRLR</sequence>
<evidence type="ECO:0008006" key="4">
    <source>
        <dbReference type="Google" id="ProtNLM"/>
    </source>
</evidence>
<evidence type="ECO:0000313" key="3">
    <source>
        <dbReference type="Proteomes" id="UP001374535"/>
    </source>
</evidence>
<feature type="chain" id="PRO_5043020232" description="Secreted protein" evidence="1">
    <location>
        <begin position="20"/>
        <end position="123"/>
    </location>
</feature>